<feature type="transmembrane region" description="Helical" evidence="6">
    <location>
        <begin position="117"/>
        <end position="136"/>
    </location>
</feature>
<dbReference type="PANTHER" id="PTHR43701">
    <property type="entry name" value="MEMBRANE TRANSPORTER PROTEIN MJ0441-RELATED"/>
    <property type="match status" value="1"/>
</dbReference>
<evidence type="ECO:0000256" key="6">
    <source>
        <dbReference type="RuleBase" id="RU363041"/>
    </source>
</evidence>
<evidence type="ECO:0000313" key="7">
    <source>
        <dbReference type="EMBL" id="SFF02087.1"/>
    </source>
</evidence>
<accession>A0A1I2FBF0</accession>
<protein>
    <recommendedName>
        <fullName evidence="6">Probable membrane transporter protein</fullName>
    </recommendedName>
</protein>
<organism evidence="7 8">
    <name type="scientific">Paenibacillus algorifonticola</name>
    <dbReference type="NCBI Taxonomy" id="684063"/>
    <lineage>
        <taxon>Bacteria</taxon>
        <taxon>Bacillati</taxon>
        <taxon>Bacillota</taxon>
        <taxon>Bacilli</taxon>
        <taxon>Bacillales</taxon>
        <taxon>Paenibacillaceae</taxon>
        <taxon>Paenibacillus</taxon>
    </lineage>
</organism>
<feature type="transmembrane region" description="Helical" evidence="6">
    <location>
        <begin position="163"/>
        <end position="196"/>
    </location>
</feature>
<feature type="transmembrane region" description="Helical" evidence="6">
    <location>
        <begin position="258"/>
        <end position="276"/>
    </location>
</feature>
<keyword evidence="4 6" id="KW-1133">Transmembrane helix</keyword>
<dbReference type="EMBL" id="FONN01000011">
    <property type="protein sequence ID" value="SFF02087.1"/>
    <property type="molecule type" value="Genomic_DNA"/>
</dbReference>
<evidence type="ECO:0000256" key="5">
    <source>
        <dbReference type="ARBA" id="ARBA00023136"/>
    </source>
</evidence>
<feature type="transmembrane region" description="Helical" evidence="6">
    <location>
        <begin position="231"/>
        <end position="251"/>
    </location>
</feature>
<name>A0A1I2FBF0_9BACL</name>
<dbReference type="AlphaFoldDB" id="A0A1I2FBF0"/>
<comment type="subcellular location">
    <subcellularLocation>
        <location evidence="6">Cell membrane</location>
        <topology evidence="6">Multi-pass membrane protein</topology>
    </subcellularLocation>
    <subcellularLocation>
        <location evidence="1">Membrane</location>
        <topology evidence="1">Multi-pass membrane protein</topology>
    </subcellularLocation>
</comment>
<keyword evidence="5 6" id="KW-0472">Membrane</keyword>
<dbReference type="Proteomes" id="UP000183410">
    <property type="component" value="Unassembled WGS sequence"/>
</dbReference>
<sequence>MIEQKAVTPLFEWIALVLLGMAAAMFGSIVGLGGGIIIVPALMYLGPSLIGAPIDHGTAVGTSLTMLIVTALASTLSYAKRKIVDYRSAWLLFTTSGPAAMLGAAMTGLLKGAAFNLSFGIFMLLISALLIVRNYLKPVAREWPVQRTMVDAAGEQHTYGYAIWPMLVIGFGVGVISGLFGIGGGSLFVPLMVLLFRFPPHAATATSMFVIFLSSILGSATHVWLGEINWWILLALIPGAWIGGKLGAYVANKMSGNGLLWLLRVTLLILACQLVYEGIRQL</sequence>
<dbReference type="PANTHER" id="PTHR43701:SF2">
    <property type="entry name" value="MEMBRANE TRANSPORTER PROTEIN YJNA-RELATED"/>
    <property type="match status" value="1"/>
</dbReference>
<feature type="transmembrane region" description="Helical" evidence="6">
    <location>
        <begin position="208"/>
        <end position="225"/>
    </location>
</feature>
<keyword evidence="6" id="KW-1003">Cell membrane</keyword>
<evidence type="ECO:0000256" key="3">
    <source>
        <dbReference type="ARBA" id="ARBA00022692"/>
    </source>
</evidence>
<proteinExistence type="inferred from homology"/>
<evidence type="ECO:0000256" key="1">
    <source>
        <dbReference type="ARBA" id="ARBA00004141"/>
    </source>
</evidence>
<reference evidence="8" key="1">
    <citation type="submission" date="2016-10" db="EMBL/GenBank/DDBJ databases">
        <authorList>
            <person name="Varghese N."/>
            <person name="Submissions S."/>
        </authorList>
    </citation>
    <scope>NUCLEOTIDE SEQUENCE [LARGE SCALE GENOMIC DNA]</scope>
    <source>
        <strain evidence="8">CGMCC 1.10223</strain>
    </source>
</reference>
<keyword evidence="8" id="KW-1185">Reference proteome</keyword>
<comment type="similarity">
    <text evidence="2 6">Belongs to the 4-toluene sulfonate uptake permease (TSUP) (TC 2.A.102) family.</text>
</comment>
<evidence type="ECO:0000256" key="4">
    <source>
        <dbReference type="ARBA" id="ARBA00022989"/>
    </source>
</evidence>
<dbReference type="OrthoDB" id="9780109at2"/>
<dbReference type="InterPro" id="IPR002781">
    <property type="entry name" value="TM_pro_TauE-like"/>
</dbReference>
<evidence type="ECO:0000313" key="8">
    <source>
        <dbReference type="Proteomes" id="UP000183410"/>
    </source>
</evidence>
<keyword evidence="3 6" id="KW-0812">Transmembrane</keyword>
<feature type="transmembrane region" description="Helical" evidence="6">
    <location>
        <begin position="13"/>
        <end position="45"/>
    </location>
</feature>
<dbReference type="InterPro" id="IPR051598">
    <property type="entry name" value="TSUP/Inactive_protease-like"/>
</dbReference>
<dbReference type="GO" id="GO:0005886">
    <property type="term" value="C:plasma membrane"/>
    <property type="evidence" value="ECO:0007669"/>
    <property type="project" value="UniProtKB-SubCell"/>
</dbReference>
<dbReference type="RefSeq" id="WP_046232145.1">
    <property type="nucleotide sequence ID" value="NZ_FONN01000011.1"/>
</dbReference>
<dbReference type="Pfam" id="PF01925">
    <property type="entry name" value="TauE"/>
    <property type="match status" value="1"/>
</dbReference>
<feature type="transmembrane region" description="Helical" evidence="6">
    <location>
        <begin position="90"/>
        <end position="110"/>
    </location>
</feature>
<feature type="transmembrane region" description="Helical" evidence="6">
    <location>
        <begin position="57"/>
        <end position="78"/>
    </location>
</feature>
<evidence type="ECO:0000256" key="2">
    <source>
        <dbReference type="ARBA" id="ARBA00009142"/>
    </source>
</evidence>
<gene>
    <name evidence="7" type="ORF">SAMN04487969_111154</name>
</gene>